<dbReference type="Pfam" id="PF04883">
    <property type="entry name" value="HK97-gp10_like"/>
    <property type="match status" value="1"/>
</dbReference>
<name>A0A1T4QFL0_9FIRM</name>
<proteinExistence type="predicted"/>
<dbReference type="RefSeq" id="WP_200803483.1">
    <property type="nucleotide sequence ID" value="NZ_FUXM01000018.1"/>
</dbReference>
<accession>A0A1T4QFL0</accession>
<keyword evidence="2" id="KW-1185">Reference proteome</keyword>
<evidence type="ECO:0000313" key="1">
    <source>
        <dbReference type="EMBL" id="SKA02505.1"/>
    </source>
</evidence>
<dbReference type="EMBL" id="FUXM01000018">
    <property type="protein sequence ID" value="SKA02505.1"/>
    <property type="molecule type" value="Genomic_DNA"/>
</dbReference>
<dbReference type="InterPro" id="IPR010064">
    <property type="entry name" value="HK97-gp10_tail"/>
</dbReference>
<dbReference type="Proteomes" id="UP000189933">
    <property type="component" value="Unassembled WGS sequence"/>
</dbReference>
<evidence type="ECO:0000313" key="2">
    <source>
        <dbReference type="Proteomes" id="UP000189933"/>
    </source>
</evidence>
<protein>
    <submittedName>
        <fullName evidence="1">Bacteriophage HK97-gp10, putative tail-component</fullName>
    </submittedName>
</protein>
<reference evidence="2" key="1">
    <citation type="submission" date="2017-02" db="EMBL/GenBank/DDBJ databases">
        <authorList>
            <person name="Varghese N."/>
            <person name="Submissions S."/>
        </authorList>
    </citation>
    <scope>NUCLEOTIDE SEQUENCE [LARGE SCALE GENOMIC DNA]</scope>
    <source>
        <strain evidence="2">DSM 16521</strain>
    </source>
</reference>
<gene>
    <name evidence="1" type="ORF">SAMN02745885_01653</name>
</gene>
<dbReference type="AlphaFoldDB" id="A0A1T4QFL0"/>
<organism evidence="1 2">
    <name type="scientific">Carboxydocella sporoproducens DSM 16521</name>
    <dbReference type="NCBI Taxonomy" id="1121270"/>
    <lineage>
        <taxon>Bacteria</taxon>
        <taxon>Bacillati</taxon>
        <taxon>Bacillota</taxon>
        <taxon>Clostridia</taxon>
        <taxon>Eubacteriales</taxon>
        <taxon>Clostridiales Family XVI. Incertae Sedis</taxon>
        <taxon>Carboxydocella</taxon>
    </lineage>
</organism>
<sequence>MGKDLKWEGQFIAKKVDRKTEEALRICAADLQRKSAEQAPVDTGDLRANCNVSKLTKRKGKASIRVGYNLPYAIVQHESLHFNHPKGGKAKYLEDPYKENYETYKRIIAKGISEALK</sequence>